<reference evidence="3 5" key="2">
    <citation type="submission" date="2018-03" db="EMBL/GenBank/DDBJ databases">
        <title>Genomic Encyclopedia of Archaeal and Bacterial Type Strains, Phase II (KMG-II): from individual species to whole genera.</title>
        <authorList>
            <person name="Goeker M."/>
        </authorList>
    </citation>
    <scope>NUCLEOTIDE SEQUENCE [LARGE SCALE GENOMIC DNA]</scope>
    <source>
        <strain evidence="3 5">DSM 22727</strain>
    </source>
</reference>
<dbReference type="AlphaFoldDB" id="A0A084JT66"/>
<gene>
    <name evidence="2" type="ORF">IL45_08325</name>
    <name evidence="3" type="ORF">LY02_00191</name>
</gene>
<proteinExistence type="predicted"/>
<reference evidence="2 4" key="1">
    <citation type="submission" date="2014-07" db="EMBL/GenBank/DDBJ databases">
        <title>Draft genome sequence of Nonlabens ulvanivorans, an ulvan degrading bacterium.</title>
        <authorList>
            <person name="Kopel M."/>
            <person name="Helbert W."/>
            <person name="Henrissat B."/>
            <person name="Doniger T."/>
            <person name="Banin E."/>
        </authorList>
    </citation>
    <scope>NUCLEOTIDE SEQUENCE [LARGE SCALE GENOMIC DNA]</scope>
    <source>
        <strain evidence="2 4">PLR</strain>
    </source>
</reference>
<feature type="chain" id="PRO_5001777672" evidence="1">
    <location>
        <begin position="19"/>
        <end position="596"/>
    </location>
</feature>
<dbReference type="RefSeq" id="WP_036582629.1">
    <property type="nucleotide sequence ID" value="NZ_JPJI01000032.1"/>
</dbReference>
<name>A0A084JT66_NONUL</name>
<dbReference type="Gene3D" id="1.25.40.10">
    <property type="entry name" value="Tetratricopeptide repeat domain"/>
    <property type="match status" value="3"/>
</dbReference>
<protein>
    <submittedName>
        <fullName evidence="3">Tetratricopeptide repeat protein</fullName>
    </submittedName>
</protein>
<keyword evidence="5" id="KW-1185">Reference proteome</keyword>
<dbReference type="InterPro" id="IPR019734">
    <property type="entry name" value="TPR_rpt"/>
</dbReference>
<feature type="signal peptide" evidence="1">
    <location>
        <begin position="1"/>
        <end position="18"/>
    </location>
</feature>
<evidence type="ECO:0000313" key="4">
    <source>
        <dbReference type="Proteomes" id="UP000028531"/>
    </source>
</evidence>
<dbReference type="SUPFAM" id="SSF48452">
    <property type="entry name" value="TPR-like"/>
    <property type="match status" value="3"/>
</dbReference>
<dbReference type="Proteomes" id="UP000028531">
    <property type="component" value="Unassembled WGS sequence"/>
</dbReference>
<dbReference type="Pfam" id="PF13174">
    <property type="entry name" value="TPR_6"/>
    <property type="match status" value="2"/>
</dbReference>
<dbReference type="SMART" id="SM00028">
    <property type="entry name" value="TPR"/>
    <property type="match status" value="4"/>
</dbReference>
<sequence length="596" mass="69220">MRHLLILFILLYSSFGFAQNPRLAENYMDQGEYGKALKIYNKIYEENKRNINNLYKVIDIHQQLEQYQQVDSLINDAEKFMRNNKSLTIERGYNLTLQGKDSLAAPYYNEAIAIIDSLPNYTYQIANRFERRNLLDEAIIAYEKGMTANPNANFKIQLANLYGQQGNLEKMFDQYIDLIESNVSYRGRAQAIFFRYITDDPDNEGNKLLRKSLLLRLREKQNPIYNQLLSWLFIQQKDFKKAFLQEKAIYVRTKESTVELQELAVTAIEEKDLDAAKEILEYLVRESQVSSTRYIAESLLAKIKADNAIASDYVTVKSNYEQLLTKYGRDGQTFMLQLDYADFLTFKASEPETAVTILTELENKRLSKFQKAEVKMLLADILVLQEQFNRALILYSQVQTDLPNDELAQEAQYRVARTSYYQGDFPWSLTQLKVLRSATSKLIANDAMELSLTISDHSLEDTTFVALKAFAKADLKQYQNKRSEAISLYDQLLQNHKGDPIEDEALLNQAKLYEIEGNLEAAKNNYQTIIDNFADGILADDAFYKLALLYEEKFDNPNKAQALYERIIYDYADSIHFVDARRRYRRLRGDENLTAF</sequence>
<dbReference type="Proteomes" id="UP000239997">
    <property type="component" value="Unassembled WGS sequence"/>
</dbReference>
<comment type="caution">
    <text evidence="2">The sequence shown here is derived from an EMBL/GenBank/DDBJ whole genome shotgun (WGS) entry which is preliminary data.</text>
</comment>
<keyword evidence="1" id="KW-0732">Signal</keyword>
<dbReference type="OrthoDB" id="9763354at2"/>
<accession>A0A084JT66</accession>
<evidence type="ECO:0000256" key="1">
    <source>
        <dbReference type="SAM" id="SignalP"/>
    </source>
</evidence>
<dbReference type="InterPro" id="IPR011990">
    <property type="entry name" value="TPR-like_helical_dom_sf"/>
</dbReference>
<organism evidence="2 4">
    <name type="scientific">Nonlabens ulvanivorans</name>
    <name type="common">Persicivirga ulvanivorans</name>
    <dbReference type="NCBI Taxonomy" id="906888"/>
    <lineage>
        <taxon>Bacteria</taxon>
        <taxon>Pseudomonadati</taxon>
        <taxon>Bacteroidota</taxon>
        <taxon>Flavobacteriia</taxon>
        <taxon>Flavobacteriales</taxon>
        <taxon>Flavobacteriaceae</taxon>
        <taxon>Nonlabens</taxon>
    </lineage>
</organism>
<evidence type="ECO:0000313" key="5">
    <source>
        <dbReference type="Proteomes" id="UP000239997"/>
    </source>
</evidence>
<evidence type="ECO:0000313" key="3">
    <source>
        <dbReference type="EMBL" id="PRX14979.1"/>
    </source>
</evidence>
<dbReference type="EMBL" id="PVNA01000001">
    <property type="protein sequence ID" value="PRX14979.1"/>
    <property type="molecule type" value="Genomic_DNA"/>
</dbReference>
<evidence type="ECO:0000313" key="2">
    <source>
        <dbReference type="EMBL" id="KEZ92150.1"/>
    </source>
</evidence>
<dbReference type="EMBL" id="JPJI01000032">
    <property type="protein sequence ID" value="KEZ92150.1"/>
    <property type="molecule type" value="Genomic_DNA"/>
</dbReference>